<evidence type="ECO:0000313" key="1">
    <source>
        <dbReference type="EMBL" id="KAJ7516877.1"/>
    </source>
</evidence>
<name>A0ACC2AH51_DIPCM</name>
<gene>
    <name evidence="1" type="ORF">O6H91_21G002700</name>
</gene>
<keyword evidence="2" id="KW-1185">Reference proteome</keyword>
<evidence type="ECO:0000313" key="2">
    <source>
        <dbReference type="Proteomes" id="UP001162992"/>
    </source>
</evidence>
<accession>A0ACC2AH51</accession>
<proteinExistence type="predicted"/>
<reference evidence="2" key="1">
    <citation type="journal article" date="2024" name="Proc. Natl. Acad. Sci. U.S.A.">
        <title>Extraordinary preservation of gene collinearity over three hundred million years revealed in homosporous lycophytes.</title>
        <authorList>
            <person name="Li C."/>
            <person name="Wickell D."/>
            <person name="Kuo L.Y."/>
            <person name="Chen X."/>
            <person name="Nie B."/>
            <person name="Liao X."/>
            <person name="Peng D."/>
            <person name="Ji J."/>
            <person name="Jenkins J."/>
            <person name="Williams M."/>
            <person name="Shu S."/>
            <person name="Plott C."/>
            <person name="Barry K."/>
            <person name="Rajasekar S."/>
            <person name="Grimwood J."/>
            <person name="Han X."/>
            <person name="Sun S."/>
            <person name="Hou Z."/>
            <person name="He W."/>
            <person name="Dai G."/>
            <person name="Sun C."/>
            <person name="Schmutz J."/>
            <person name="Leebens-Mack J.H."/>
            <person name="Li F.W."/>
            <person name="Wang L."/>
        </authorList>
    </citation>
    <scope>NUCLEOTIDE SEQUENCE [LARGE SCALE GENOMIC DNA]</scope>
    <source>
        <strain evidence="2">cv. PW_Plant_1</strain>
    </source>
</reference>
<dbReference type="EMBL" id="CM055112">
    <property type="protein sequence ID" value="KAJ7516877.1"/>
    <property type="molecule type" value="Genomic_DNA"/>
</dbReference>
<comment type="caution">
    <text evidence="1">The sequence shown here is derived from an EMBL/GenBank/DDBJ whole genome shotgun (WGS) entry which is preliminary data.</text>
</comment>
<protein>
    <submittedName>
        <fullName evidence="1">Uncharacterized protein</fullName>
    </submittedName>
</protein>
<dbReference type="Proteomes" id="UP001162992">
    <property type="component" value="Chromosome 21"/>
</dbReference>
<organism evidence="1 2">
    <name type="scientific">Diphasiastrum complanatum</name>
    <name type="common">Issler's clubmoss</name>
    <name type="synonym">Lycopodium complanatum</name>
    <dbReference type="NCBI Taxonomy" id="34168"/>
    <lineage>
        <taxon>Eukaryota</taxon>
        <taxon>Viridiplantae</taxon>
        <taxon>Streptophyta</taxon>
        <taxon>Embryophyta</taxon>
        <taxon>Tracheophyta</taxon>
        <taxon>Lycopodiopsida</taxon>
        <taxon>Lycopodiales</taxon>
        <taxon>Lycopodiaceae</taxon>
        <taxon>Lycopodioideae</taxon>
        <taxon>Diphasiastrum</taxon>
    </lineage>
</organism>
<sequence>MDRIPSLRVRIKSIKLHDSTTSPNILGSGDLGTALNPRLPRFTNHPPHFHHHVCFHHNQHESTGIDTQQAPYPFAPERDLTLLALRVAVLEKMASRIGVMAFIWATVVLLGGYVKFLKRDDFWLVSAIILTGVVRVFSRSLQLEWKQAASWSVQLQPNSEKKTGLKDQPESSNSSKTVIAKNKPEKQLSDVSRNSVALESGCARQLRVPAGQDKRRNKSFRLIRPYFANVPRSWSISKTIPFIAHMDLFVGRHMNKILYFLQFMSAFSSIVLSIRSLSSQSYVDLRHESDKEYANLPMALNIFYALALTEASLFLVERSYWEFNIRYKRVLSQVAEDCKVQDLEESLDMITDFFYDVYSKSLNGGIFDGLEMDLVGYSITQIQFDSIKKQFRGIRMLSRFVEPNQVFEADTVRRIGTTPGAIDRLVEMLTWKSQYERYIRLAAASIMDRLVQCSAGSFKIVAVSGALEGIASLLTSDRDYVEENESRTLSQELMLSGLRILRNLTKIHSNCIKIGTIRGLMPTLVSLIQRSKNSDFSGTADRKYQIFLVSFELIRSLAKTGGKSGNALRDQIGRTLYLFQNLRDVLDRNHSTLYSKFRECAAPLSAIKILGSLALDSRRREAIGSTGSMIKNLLVIYQTRENNQSRDDKALRLEAGTALNLLVLQNPNNCKRIMDSNENILETLQDLLENHDPDIESCAANILRTLFAYLDESQRRKMAASSRLVMKMALPDDSANITKHQEAFLGFAGRIISVIADKEMYSHGFDKQIFQSRFVKLVGKLTSNPNLDNFPRIRRHTLELAIALMEKQDESFLRKLQQQDFFKKHLERMRQTMYDLEDFYTFSGLIGLTRHSQTMEDLINKALQKLASANLSLS</sequence>